<accession>A0A645E8K3</accession>
<sequence length="257" mass="29083">MTEQELVRFSMLYAIGTIKDSFIVTNDKNIVVGQQRPTSPLWIYIKDSLSGDEKDAVVKIICEKLVLNPNLNIDGEEKYLESILEEVSSISGASFKISVPKNSYVCHKLIKPELVSGCLSKASEKDLESLTMFSRSNWEELGFGLLTPEQAKKSAQRKLTKPDFHVWRNEEENLVAMASVHKYGSIAMTDGVFTDRSHRNKGYAKFLMYTITKDLLREGFTSVLYADCRKAAPNKVYKSISYEDCGKIIEYKFSSSK</sequence>
<feature type="domain" description="N-acetyltransferase" evidence="1">
    <location>
        <begin position="117"/>
        <end position="257"/>
    </location>
</feature>
<dbReference type="InterPro" id="IPR016181">
    <property type="entry name" value="Acyl_CoA_acyltransferase"/>
</dbReference>
<dbReference type="GO" id="GO:0016747">
    <property type="term" value="F:acyltransferase activity, transferring groups other than amino-acyl groups"/>
    <property type="evidence" value="ECO:0007669"/>
    <property type="project" value="InterPro"/>
</dbReference>
<dbReference type="EMBL" id="VSSQ01044296">
    <property type="protein sequence ID" value="MPM98110.1"/>
    <property type="molecule type" value="Genomic_DNA"/>
</dbReference>
<dbReference type="Gene3D" id="3.40.630.30">
    <property type="match status" value="1"/>
</dbReference>
<dbReference type="CDD" id="cd04301">
    <property type="entry name" value="NAT_SF"/>
    <property type="match status" value="1"/>
</dbReference>
<dbReference type="SUPFAM" id="SSF55729">
    <property type="entry name" value="Acyl-CoA N-acyltransferases (Nat)"/>
    <property type="match status" value="1"/>
</dbReference>
<evidence type="ECO:0000313" key="2">
    <source>
        <dbReference type="EMBL" id="MPM98110.1"/>
    </source>
</evidence>
<reference evidence="2" key="1">
    <citation type="submission" date="2019-08" db="EMBL/GenBank/DDBJ databases">
        <authorList>
            <person name="Kucharzyk K."/>
            <person name="Murdoch R.W."/>
            <person name="Higgins S."/>
            <person name="Loffler F."/>
        </authorList>
    </citation>
    <scope>NUCLEOTIDE SEQUENCE</scope>
</reference>
<dbReference type="Pfam" id="PF00583">
    <property type="entry name" value="Acetyltransf_1"/>
    <property type="match status" value="1"/>
</dbReference>
<gene>
    <name evidence="2" type="ORF">SDC9_145291</name>
</gene>
<dbReference type="PROSITE" id="PS51186">
    <property type="entry name" value="GNAT"/>
    <property type="match status" value="1"/>
</dbReference>
<dbReference type="InterPro" id="IPR000182">
    <property type="entry name" value="GNAT_dom"/>
</dbReference>
<proteinExistence type="predicted"/>
<organism evidence="2">
    <name type="scientific">bioreactor metagenome</name>
    <dbReference type="NCBI Taxonomy" id="1076179"/>
    <lineage>
        <taxon>unclassified sequences</taxon>
        <taxon>metagenomes</taxon>
        <taxon>ecological metagenomes</taxon>
    </lineage>
</organism>
<name>A0A645E8K3_9ZZZZ</name>
<evidence type="ECO:0000259" key="1">
    <source>
        <dbReference type="PROSITE" id="PS51186"/>
    </source>
</evidence>
<comment type="caution">
    <text evidence="2">The sequence shown here is derived from an EMBL/GenBank/DDBJ whole genome shotgun (WGS) entry which is preliminary data.</text>
</comment>
<dbReference type="AlphaFoldDB" id="A0A645E8K3"/>
<protein>
    <recommendedName>
        <fullName evidence="1">N-acetyltransferase domain-containing protein</fullName>
    </recommendedName>
</protein>